<feature type="domain" description="Cadherin" evidence="16">
    <location>
        <begin position="1540"/>
        <end position="1649"/>
    </location>
</feature>
<reference evidence="17 18" key="1">
    <citation type="journal article" date="2011" name="Proc. Natl. Acad. Sci. U.S.A.">
        <title>Genetic diversity and population structure of the endangered marsupial Sarcophilus harrisii (Tasmanian devil).</title>
        <authorList>
            <person name="Miller W."/>
            <person name="Hayes V.M."/>
            <person name="Ratan A."/>
            <person name="Petersen D.C."/>
            <person name="Wittekindt N.E."/>
            <person name="Miller J."/>
            <person name="Walenz B."/>
            <person name="Knight J."/>
            <person name="Qi J."/>
            <person name="Zhao F."/>
            <person name="Wang Q."/>
            <person name="Bedoya-Reina O.C."/>
            <person name="Katiyar N."/>
            <person name="Tomsho L.P."/>
            <person name="Kasson L.M."/>
            <person name="Hardie R.A."/>
            <person name="Woodbridge P."/>
            <person name="Tindall E.A."/>
            <person name="Bertelsen M.F."/>
            <person name="Dixon D."/>
            <person name="Pyecroft S."/>
            <person name="Helgen K.M."/>
            <person name="Lesk A.M."/>
            <person name="Pringle T.H."/>
            <person name="Patterson N."/>
            <person name="Zhang Y."/>
            <person name="Kreiss A."/>
            <person name="Woods G.M."/>
            <person name="Jones M.E."/>
            <person name="Schuster S.C."/>
        </authorList>
    </citation>
    <scope>NUCLEOTIDE SEQUENCE [LARGE SCALE GENOMIC DNA]</scope>
</reference>
<dbReference type="CDD" id="cd11304">
    <property type="entry name" value="Cadherin_repeat"/>
    <property type="match status" value="27"/>
</dbReference>
<feature type="domain" description="Cadherin" evidence="16">
    <location>
        <begin position="2581"/>
        <end position="2696"/>
    </location>
</feature>
<evidence type="ECO:0000256" key="10">
    <source>
        <dbReference type="ARBA" id="ARBA00023136"/>
    </source>
</evidence>
<feature type="domain" description="Cadherin" evidence="16">
    <location>
        <begin position="2376"/>
        <end position="2476"/>
    </location>
</feature>
<comment type="subcellular location">
    <subcellularLocation>
        <location evidence="1">Cell membrane</location>
        <topology evidence="1">Single-pass type I membrane protein</topology>
    </subcellularLocation>
</comment>
<feature type="region of interest" description="Disordered" evidence="14">
    <location>
        <begin position="249"/>
        <end position="278"/>
    </location>
</feature>
<feature type="domain" description="Cadherin" evidence="16">
    <location>
        <begin position="1434"/>
        <end position="1539"/>
    </location>
</feature>
<keyword evidence="12" id="KW-0325">Glycoprotein</keyword>
<dbReference type="FunFam" id="2.60.40.60:FF:000267">
    <property type="entry name" value="Dachsous cadherin-related 2"/>
    <property type="match status" value="1"/>
</dbReference>
<dbReference type="GO" id="GO:0048729">
    <property type="term" value="P:tissue morphogenesis"/>
    <property type="evidence" value="ECO:0007669"/>
    <property type="project" value="UniProtKB-ARBA"/>
</dbReference>
<dbReference type="Pfam" id="PF00028">
    <property type="entry name" value="Cadherin"/>
    <property type="match status" value="23"/>
</dbReference>
<dbReference type="SMART" id="SM00112">
    <property type="entry name" value="CA"/>
    <property type="match status" value="26"/>
</dbReference>
<dbReference type="GO" id="GO:0030154">
    <property type="term" value="P:cell differentiation"/>
    <property type="evidence" value="ECO:0007669"/>
    <property type="project" value="UniProtKB-ARBA"/>
</dbReference>
<feature type="domain" description="Cadherin" evidence="16">
    <location>
        <begin position="1115"/>
        <end position="1221"/>
    </location>
</feature>
<dbReference type="PROSITE" id="PS00232">
    <property type="entry name" value="CADHERIN_1"/>
    <property type="match status" value="12"/>
</dbReference>
<evidence type="ECO:0000256" key="9">
    <source>
        <dbReference type="ARBA" id="ARBA00022989"/>
    </source>
</evidence>
<dbReference type="Gene3D" id="2.60.40.60">
    <property type="entry name" value="Cadherins"/>
    <property type="match status" value="27"/>
</dbReference>
<feature type="domain" description="Cadherin" evidence="16">
    <location>
        <begin position="694"/>
        <end position="801"/>
    </location>
</feature>
<keyword evidence="8" id="KW-0130">Cell adhesion</keyword>
<evidence type="ECO:0000256" key="8">
    <source>
        <dbReference type="ARBA" id="ARBA00022889"/>
    </source>
</evidence>
<feature type="domain" description="Cadherin" evidence="16">
    <location>
        <begin position="802"/>
        <end position="905"/>
    </location>
</feature>
<dbReference type="PANTHER" id="PTHR24026:SF136">
    <property type="entry name" value="PROTOCADHERIN-23"/>
    <property type="match status" value="1"/>
</dbReference>
<gene>
    <name evidence="17" type="primary">DCHS2</name>
</gene>
<dbReference type="FunFam" id="2.60.40.60:FF:000081">
    <property type="entry name" value="protocadherin Fat 4"/>
    <property type="match status" value="1"/>
</dbReference>
<feature type="domain" description="Cadherin" evidence="16">
    <location>
        <begin position="97"/>
        <end position="199"/>
    </location>
</feature>
<feature type="domain" description="Cadherin" evidence="16">
    <location>
        <begin position="2809"/>
        <end position="2911"/>
    </location>
</feature>
<feature type="domain" description="Cadherin" evidence="16">
    <location>
        <begin position="1329"/>
        <end position="1433"/>
    </location>
</feature>
<keyword evidence="9 15" id="KW-1133">Transmembrane helix</keyword>
<dbReference type="FunFam" id="2.60.40.60:FF:000304">
    <property type="entry name" value="Dachsous cadherin-related 2"/>
    <property type="match status" value="1"/>
</dbReference>
<keyword evidence="10 15" id="KW-0472">Membrane</keyword>
<keyword evidence="2" id="KW-1003">Cell membrane</keyword>
<evidence type="ECO:0000259" key="16">
    <source>
        <dbReference type="PROSITE" id="PS50268"/>
    </source>
</evidence>
<feature type="transmembrane region" description="Helical" evidence="15">
    <location>
        <begin position="3027"/>
        <end position="3048"/>
    </location>
</feature>
<dbReference type="Ensembl" id="ENSSHAT00000018064.2">
    <property type="protein sequence ID" value="ENSSHAP00000017916.2"/>
    <property type="gene ID" value="ENSSHAG00000015209.2"/>
</dbReference>
<dbReference type="CTD" id="54798"/>
<dbReference type="GO" id="GO:0007163">
    <property type="term" value="P:establishment or maintenance of cell polarity"/>
    <property type="evidence" value="ECO:0007669"/>
    <property type="project" value="UniProtKB-ARBA"/>
</dbReference>
<feature type="domain" description="Cadherin" evidence="16">
    <location>
        <begin position="2068"/>
        <end position="2188"/>
    </location>
</feature>
<keyword evidence="11" id="KW-1015">Disulfide bond</keyword>
<dbReference type="FunFam" id="2.60.40.60:FF:000158">
    <property type="entry name" value="Dachsous cadherin-related 1"/>
    <property type="match status" value="1"/>
</dbReference>
<dbReference type="FunCoup" id="G3WR61">
    <property type="interactions" value="32"/>
</dbReference>
<feature type="domain" description="Cadherin" evidence="16">
    <location>
        <begin position="455"/>
        <end position="570"/>
    </location>
</feature>
<dbReference type="PRINTS" id="PR00205">
    <property type="entry name" value="CADHERIN"/>
</dbReference>
<feature type="domain" description="Cadherin" evidence="16">
    <location>
        <begin position="1754"/>
        <end position="1858"/>
    </location>
</feature>
<evidence type="ECO:0000256" key="12">
    <source>
        <dbReference type="ARBA" id="ARBA00023180"/>
    </source>
</evidence>
<evidence type="ECO:0000256" key="2">
    <source>
        <dbReference type="ARBA" id="ARBA00022475"/>
    </source>
</evidence>
<feature type="domain" description="Cadherin" evidence="16">
    <location>
        <begin position="200"/>
        <end position="331"/>
    </location>
</feature>
<dbReference type="eggNOG" id="KOG3594">
    <property type="taxonomic scope" value="Eukaryota"/>
</dbReference>
<dbReference type="InterPro" id="IPR027397">
    <property type="entry name" value="Catenin-bd_sf"/>
</dbReference>
<feature type="domain" description="Cadherin" evidence="16">
    <location>
        <begin position="1859"/>
        <end position="1962"/>
    </location>
</feature>
<evidence type="ECO:0000256" key="4">
    <source>
        <dbReference type="ARBA" id="ARBA00022692"/>
    </source>
</evidence>
<dbReference type="InterPro" id="IPR015919">
    <property type="entry name" value="Cadherin-like_sf"/>
</dbReference>
<feature type="compositionally biased region" description="Low complexity" evidence="14">
    <location>
        <begin position="261"/>
        <end position="278"/>
    </location>
</feature>
<dbReference type="FunFam" id="2.60.40.60:FF:000263">
    <property type="entry name" value="LOW QUALITY PROTEIN: protocadherin-23"/>
    <property type="match status" value="1"/>
</dbReference>
<evidence type="ECO:0000256" key="1">
    <source>
        <dbReference type="ARBA" id="ARBA00004251"/>
    </source>
</evidence>
<feature type="domain" description="Cadherin" evidence="16">
    <location>
        <begin position="1010"/>
        <end position="1113"/>
    </location>
</feature>
<keyword evidence="6" id="KW-0677">Repeat</keyword>
<sequence length="3403" mass="374225">MNPPGRRRCKALQQQQRRQEIPAGQRLMLPRRRETCKGLQWDALAGEQLQLGAERGSQKRRPGCSGGQLCTLAARLRYLLGFFLHMWLWTASGSSAQVYNLSLAVDEGLPPDTLVGDIRAGLPGEQQGVGDGFFLSEDSGDSSLLDDFHVDTDTGIIRTARSLDRERRDRYSFVAATLLGAVVQVEITVNDVNDHSPRFPSDTLQLDISELSPPGTAFRLPGARDPDAGLFSIQGYTLLQPPELPDTEGRFFQLRYGGPGQQSSSSGSSSSSSSSSPLEPLDLVLLRRLDREAVAAHQLMIEAWDGGSPRRIGRLQVEVRVLDENDNPPVFNQSEYRATVREDAPPGSAVCRVHATDLDPGPNGEVRYSLRARQPSAGWLDSEGAYFSVEELTGLVRVRRPLDRESQSWHQLVVEARDGGAEPEAASALVSIAVLDVNDNPPVIHLLFLTEGGGAQVSEGAKRGDYIARVSVSDLDGDPEEEEADQVIVGSEGGSAGVTLSLEGGMGSFALHPGGPRDVFFLCVEGPLDRESRSQYELLLVATDSGSPSLSTRETLLLRVTDVNDQAPHFNQERYYTSVSEAAAPGTAVLRLSASDGDEPGTDQAMVRYILTQVQPPSDCSPEDAASGARCAPLAFAVHPESGVISTILTLDREVQEAVELQVVAQDLGQPPLSSTCWVSVTVEDVNDNEPVFQRQVYNASVAEHAPSGHCFLQVKASDADTGRYGHIEYFLYDGFHSSEKSQAFQIDPHSGHICVSQDIDREQDPASYDLLVKAQDGGGLSAQAFVRVELKDVNDNQPVFNPASYVTSISGHTQPGTEILNVVATDRDAGIYGVVAYELIPGDFSSLFTVDSATGIIYLVSTLSHLESTSVFLIVSARDGGGLTSVTNADVTIHILQTALAPAIFERSKYVFSIHEDMPEDSPVGTVKAREPLNSLETVSYRISSGDPYGSFTIDSKFGVIRTQKQLDHETQPRVILTIQSQLGSSPVYSSTQVNITIIDVNDNPPIFRTASDEVKLLQSTLPGTALYIAHAEDKDSGQNGFVQYAIENQRSSIFTIDSDTGVIYLSGTIGQEMHQDWTLYIRAKDLGVPPLTSLLTLTVTVEKPDLTPPLAFEHLVYQVEISEFLLPTTQILQVQAFSLESHHKTSHIVYSLELSTDSVAFGIDDSTGWISLRKQLNYEASQIYHFKAFAWSLEDRLRQNVSTAITVHVLDENDNCPIFLHDVLFLQVEENPTPQGVIGTVVATDRDSGKNGQLSYFLLSDGKFFKINPNTGEIINWMALDREQQVHHQLTVLVTDHGSPPRNATMITYISVKDLNDNKPYFPQFLSGKELKIKILEGQTADMLVTTVFAKDLDSGNNGEILYSLFSEESSEHFKIDANSGEIRTTTPLSYNHRPHYRMTVVASDQGMPPLQGHAVIHIQVIPLSKERPSVSRYIQHLVIPENFKPAKIMSLIKSTDYLQQHNGKLQLSIIEEDKDIHFAIDSSTGDLFLSRELDYEMTSHYLLRVNTKDNNQNPTLNSTIFLSIDVEDQNDHSPFFQDDFIVISIEENVSVGTLVYTFNAKDGDGSFLNSKVQYFIETNSPGENPFLIHPSYGTLVTASPLDREAIQSFVLTVTASDQAVNVTDRRLRTMTAKVVILDVNDHSPSFVSSAVAYVSEDEEIGSLVHHIVAKDPDEGRNGRITYHILSGNENKTFMLDEISGLLTTTCPLDYETQTFHVLTLLSLDDGLPALSATQTLTIYVLDINDEVPEFKQHLYEVTVAENQDPGQYVTKVEAVDRDSGINSQLHFEIIPTAVSGLFKINSSTGEMVTAAILDRETQEIFTLRVLVKDQGVPQLSSTMTILCHVKDENDHAPKFIIPNPEIQVPENQEPEIIYTILAMDMDTGNNGAMQFHIIGGNIEQYFTINETSGELSTTRSLDREHISNFTLTIECSDLGNPGRSSITELKVIVLDDNDHSPTFSASHYQTWVKEDLAVGSVILELTAVDEDGGLNGQVEYFLTNDALGSFTIDKMAGTLKLVQGLDRETRSQFVFTVVASDCSVQNPRKTTVHLTVNIGDVNDNSPVFAQNPLDVFISSKMSVNQTIATLISYDSDLGLNGAVVFHFAETQALFHIDEYSGEVQLQKQLSSEHFPIWLQVKATDKGIPSRTAIGLLVVHMQEKDARFSCSQQLYTSTITENSETGTPVVTVQAFTPESSGKDIKYWIFSGNENGVFSLNSKTGELIVKEPIFLDFEVRNEMNLIVLAESDLYTTYCKVTVLVQDVNDNVPVFHPNTYQTSVSEGQIFNTQIIQVFAVDLDSGLNGQIEYSILSGNQDEAFQIDAVSGVIATNMVLDYELTNSYSLVVHAADKGIPRLSATAVVKIQVVDLNDNIPAFLPFERVEVPESIPVGSLVTRVHAHDRDSGPALVFSFTKKGNPGNKFTIDHNTGAVILAKPLDFEEGHEYELLVEVSDSVHHMEAVLMVYVMDVNDNPPLFPQDFYQVTLPEMTPVGSSILTVSATDQDIGINGRISYKILSSAEGFSVDPQNGSIFIIKPVMLMDKTSTIQLLVEAKDGGTPGLTALALVEVEIQDVNNHPPQFTMEYYNITVSEDAAIGTTLLTFSAIDLDWTHENTNVKYSIISGNLQNTFYVEIHVISSGSPYNRIGHLVLNHPLDRETMASHELIIMASDHGHPPLNSTATILIDVLDVNDNTPIFNSPEYYAHVRESLPVGSQIVVVSAKDHDSGANSEITYTIISGNEREHFQIDGETGAIDLIKPLDYEDTLMFTLTVQASDRGTNHFAFTVVFISVLDDNDYAPQFIFSSLNCVVPENLPNFSVMCTAHALDFDAGPYGQLTYSIQSPCLMNDEIPQDHDLFFIDPLTGDIYTKQILDYESENKHCFIVQAEDKGETTATLMVQVDVEGIDEYEPIFTQDQYFFGLPDIHHTRQAIGKVEASDADAGVDGLVLYTLATSSTFLSINKTSGNVYWVGDPPFMGNSVRKDDIIEMKVIAHSPKMDSKFSSCTIFVNISSFSQGGFYTLSANSLSISLTASIVIFMLFIITLIALILRYKQKDAANSCGEKKACPLSPSNLSLSSDPSILKDSQKAPDVGNGILPMGSMAEWLNLVDMREKKDLVNPCRHSDSSGHCSVDGDTAEDEEIKRINEHPCRKGSGSVLSDRGSRVPDSGIPRDSDQLSCLSGETDVVITTETLESSFTFEGVGERCDAIYAQNKMLSQTLHKIGMKEKTLMEDSRRDYLFISNDQDSRYGSLTTLEAPTKDPRNSYDWDYLLNWEPQFQPLSSVFNDIAKLKDEHLQVPGLPQGKKSFVFPPPLITSVAQPGIKAVPPLMPSFPPGKAFKKYPRSPLHQHLHYPPAAMTPSFSPSLSLLTIQSPAMSPLLPDAGLLGTCLVRTAHGRRAEEEVRL</sequence>
<evidence type="ECO:0000256" key="3">
    <source>
        <dbReference type="ARBA" id="ARBA00022536"/>
    </source>
</evidence>
<reference evidence="17" key="2">
    <citation type="submission" date="2025-08" db="UniProtKB">
        <authorList>
            <consortium name="Ensembl"/>
        </authorList>
    </citation>
    <scope>IDENTIFICATION</scope>
</reference>
<dbReference type="InterPro" id="IPR020894">
    <property type="entry name" value="Cadherin_CS"/>
</dbReference>
<dbReference type="PANTHER" id="PTHR24026">
    <property type="entry name" value="FAT ATYPICAL CADHERIN-RELATED"/>
    <property type="match status" value="1"/>
</dbReference>
<accession>G3WR61</accession>
<dbReference type="FunFam" id="2.60.40.60:FF:000181">
    <property type="entry name" value="Predicted protein"/>
    <property type="match status" value="3"/>
</dbReference>
<feature type="domain" description="Cadherin" evidence="16">
    <location>
        <begin position="2477"/>
        <end position="2580"/>
    </location>
</feature>
<feature type="domain" description="Cadherin" evidence="16">
    <location>
        <begin position="1222"/>
        <end position="1324"/>
    </location>
</feature>
<feature type="domain" description="Cadherin" evidence="16">
    <location>
        <begin position="2272"/>
        <end position="2376"/>
    </location>
</feature>
<reference evidence="17" key="3">
    <citation type="submission" date="2025-09" db="UniProtKB">
        <authorList>
            <consortium name="Ensembl"/>
        </authorList>
    </citation>
    <scope>IDENTIFICATION</scope>
</reference>
<dbReference type="OrthoDB" id="6252479at2759"/>
<keyword evidence="3" id="KW-0245">EGF-like domain</keyword>
<feature type="domain" description="Cadherin" evidence="16">
    <location>
        <begin position="907"/>
        <end position="1009"/>
    </location>
</feature>
<organism evidence="17 18">
    <name type="scientific">Sarcophilus harrisii</name>
    <name type="common">Tasmanian devil</name>
    <name type="synonym">Sarcophilus laniarius</name>
    <dbReference type="NCBI Taxonomy" id="9305"/>
    <lineage>
        <taxon>Eukaryota</taxon>
        <taxon>Metazoa</taxon>
        <taxon>Chordata</taxon>
        <taxon>Craniata</taxon>
        <taxon>Vertebrata</taxon>
        <taxon>Euteleostomi</taxon>
        <taxon>Mammalia</taxon>
        <taxon>Metatheria</taxon>
        <taxon>Dasyuromorphia</taxon>
        <taxon>Dasyuridae</taxon>
        <taxon>Sarcophilus</taxon>
    </lineage>
</organism>
<dbReference type="GO" id="GO:0003007">
    <property type="term" value="P:heart morphogenesis"/>
    <property type="evidence" value="ECO:0007669"/>
    <property type="project" value="UniProtKB-ARBA"/>
</dbReference>
<dbReference type="SUPFAM" id="SSF49313">
    <property type="entry name" value="Cadherin-like"/>
    <property type="match status" value="27"/>
</dbReference>
<feature type="domain" description="Cadherin" evidence="16">
    <location>
        <begin position="2697"/>
        <end position="2800"/>
    </location>
</feature>
<feature type="domain" description="Cadherin" evidence="16">
    <location>
        <begin position="2169"/>
        <end position="2271"/>
    </location>
</feature>
<evidence type="ECO:0000313" key="17">
    <source>
        <dbReference type="Ensembl" id="ENSSHAP00000017916.2"/>
    </source>
</evidence>
<feature type="domain" description="Cadherin" evidence="16">
    <location>
        <begin position="332"/>
        <end position="444"/>
    </location>
</feature>
<feature type="domain" description="Cadherin" evidence="16">
    <location>
        <begin position="1963"/>
        <end position="2067"/>
    </location>
</feature>
<dbReference type="InterPro" id="IPR002126">
    <property type="entry name" value="Cadherin-like_dom"/>
</dbReference>
<evidence type="ECO:0000256" key="14">
    <source>
        <dbReference type="SAM" id="MobiDB-lite"/>
    </source>
</evidence>
<dbReference type="FunFam" id="2.60.40.60:FF:000140">
    <property type="entry name" value="Dachsous cadherin-related 1"/>
    <property type="match status" value="1"/>
</dbReference>
<dbReference type="FunFam" id="2.60.40.60:FF:000101">
    <property type="entry name" value="FAT atypical cadherin 4"/>
    <property type="match status" value="1"/>
</dbReference>
<dbReference type="GeneTree" id="ENSGT00940000164636"/>
<evidence type="ECO:0000256" key="6">
    <source>
        <dbReference type="ARBA" id="ARBA00022737"/>
    </source>
</evidence>
<dbReference type="FunFam" id="2.60.40.60:FF:000278">
    <property type="entry name" value="LOW QUALITY PROTEIN: protocadherin-23"/>
    <property type="match status" value="2"/>
</dbReference>
<evidence type="ECO:0000256" key="15">
    <source>
        <dbReference type="SAM" id="Phobius"/>
    </source>
</evidence>
<dbReference type="FunFam" id="2.60.40.60:FF:000226">
    <property type="entry name" value="Dachsous, isoform B"/>
    <property type="match status" value="1"/>
</dbReference>
<dbReference type="KEGG" id="shr:100932466"/>
<dbReference type="FunFam" id="2.60.40.60:FF:000211">
    <property type="entry name" value="Dachsous cadherin-related 2"/>
    <property type="match status" value="1"/>
</dbReference>
<protein>
    <submittedName>
        <fullName evidence="17">Dachsous cadherin-related 2</fullName>
    </submittedName>
</protein>
<proteinExistence type="predicted"/>
<feature type="domain" description="Cadherin" evidence="16">
    <location>
        <begin position="1649"/>
        <end position="1753"/>
    </location>
</feature>
<evidence type="ECO:0000256" key="13">
    <source>
        <dbReference type="PROSITE-ProRule" id="PRU00043"/>
    </source>
</evidence>
<dbReference type="FunFam" id="2.60.40.60:FF:000150">
    <property type="entry name" value="Dachsous cadherin-related 1"/>
    <property type="match status" value="1"/>
</dbReference>
<dbReference type="GO" id="GO:0005509">
    <property type="term" value="F:calcium ion binding"/>
    <property type="evidence" value="ECO:0007669"/>
    <property type="project" value="UniProtKB-UniRule"/>
</dbReference>
<name>G3WR61_SARHA</name>
<dbReference type="FunFam" id="2.60.40.60:FF:000020">
    <property type="entry name" value="Dachsous cadherin-related 1b"/>
    <property type="match status" value="2"/>
</dbReference>
<dbReference type="GO" id="GO:0005886">
    <property type="term" value="C:plasma membrane"/>
    <property type="evidence" value="ECO:0007669"/>
    <property type="project" value="UniProtKB-SubCell"/>
</dbReference>
<evidence type="ECO:0000256" key="7">
    <source>
        <dbReference type="ARBA" id="ARBA00022837"/>
    </source>
</evidence>
<dbReference type="Proteomes" id="UP000007648">
    <property type="component" value="Unassembled WGS sequence"/>
</dbReference>
<dbReference type="FunFam" id="2.60.40.60:FF:000227">
    <property type="entry name" value="Dachsous cadherin-related 2"/>
    <property type="match status" value="1"/>
</dbReference>
<keyword evidence="18" id="KW-1185">Reference proteome</keyword>
<dbReference type="InParanoid" id="G3WR61"/>
<feature type="region of interest" description="Disordered" evidence="14">
    <location>
        <begin position="3147"/>
        <end position="3172"/>
    </location>
</feature>
<dbReference type="Gene3D" id="4.10.900.10">
    <property type="entry name" value="TCF3-CBD (Catenin binding domain)"/>
    <property type="match status" value="1"/>
</dbReference>
<dbReference type="FunFam" id="2.60.40.60:FF:000035">
    <property type="entry name" value="Protocadherin Fat 3"/>
    <property type="match status" value="1"/>
</dbReference>
<keyword evidence="7 13" id="KW-0106">Calcium</keyword>
<evidence type="ECO:0000256" key="11">
    <source>
        <dbReference type="ARBA" id="ARBA00023157"/>
    </source>
</evidence>
<dbReference type="STRING" id="9305.ENSSHAP00000017916"/>
<keyword evidence="5" id="KW-0732">Signal</keyword>
<dbReference type="FunFam" id="2.60.40.60:FF:000255">
    <property type="entry name" value="protocadherin-23 isoform X2"/>
    <property type="match status" value="1"/>
</dbReference>
<dbReference type="GO" id="GO:0060429">
    <property type="term" value="P:epithelium development"/>
    <property type="evidence" value="ECO:0007669"/>
    <property type="project" value="UniProtKB-ARBA"/>
</dbReference>
<evidence type="ECO:0000256" key="5">
    <source>
        <dbReference type="ARBA" id="ARBA00022729"/>
    </source>
</evidence>
<keyword evidence="4 15" id="KW-0812">Transmembrane</keyword>
<dbReference type="RefSeq" id="XP_031798333.1">
    <property type="nucleotide sequence ID" value="XM_031942473.1"/>
</dbReference>
<dbReference type="GeneID" id="100932466"/>
<dbReference type="GO" id="GO:0007156">
    <property type="term" value="P:homophilic cell adhesion via plasma membrane adhesion molecules"/>
    <property type="evidence" value="ECO:0007669"/>
    <property type="project" value="InterPro"/>
</dbReference>
<feature type="domain" description="Cadherin" evidence="16">
    <location>
        <begin position="571"/>
        <end position="693"/>
    </location>
</feature>
<dbReference type="FunFam" id="2.60.40.60:FF:000269">
    <property type="entry name" value="Dachsous cadherin-related 2"/>
    <property type="match status" value="1"/>
</dbReference>
<dbReference type="FunFam" id="2.60.40.60:FF:000032">
    <property type="entry name" value="FAT atypical cadherin 1"/>
    <property type="match status" value="1"/>
</dbReference>
<dbReference type="FunFam" id="2.60.40.60:FF:000102">
    <property type="entry name" value="Dachsous cadherin-related 1b"/>
    <property type="match status" value="1"/>
</dbReference>
<dbReference type="FunFam" id="2.60.40.60:FF:000116">
    <property type="entry name" value="Dachsous cadherin-related 2"/>
    <property type="match status" value="1"/>
</dbReference>
<dbReference type="PROSITE" id="PS50268">
    <property type="entry name" value="CADHERIN_2"/>
    <property type="match status" value="26"/>
</dbReference>
<dbReference type="FunFam" id="2.60.40.60:FF:000153">
    <property type="entry name" value="Dachsous cadherin-related 2"/>
    <property type="match status" value="1"/>
</dbReference>
<evidence type="ECO:0000313" key="18">
    <source>
        <dbReference type="Proteomes" id="UP000007648"/>
    </source>
</evidence>
<dbReference type="FunFam" id="2.60.40.60:FF:000080">
    <property type="entry name" value="FAT atypical cadherin 1"/>
    <property type="match status" value="1"/>
</dbReference>